<reference evidence="2" key="2">
    <citation type="submission" date="2011-02" db="EMBL/GenBank/DDBJ databases">
        <authorList>
            <person name="MacLean D."/>
        </authorList>
    </citation>
    <scope>NUCLEOTIDE SEQUENCE</scope>
</reference>
<dbReference type="EMBL" id="FR824114">
    <property type="protein sequence ID" value="CCA19374.1"/>
    <property type="molecule type" value="Genomic_DNA"/>
</dbReference>
<protein>
    <submittedName>
        <fullName evidence="2">AlNc14C69G4815 protein</fullName>
    </submittedName>
</protein>
<dbReference type="AlphaFoldDB" id="F0WDU7"/>
<organism evidence="2">
    <name type="scientific">Albugo laibachii Nc14</name>
    <dbReference type="NCBI Taxonomy" id="890382"/>
    <lineage>
        <taxon>Eukaryota</taxon>
        <taxon>Sar</taxon>
        <taxon>Stramenopiles</taxon>
        <taxon>Oomycota</taxon>
        <taxon>Peronosporomycetes</taxon>
        <taxon>Albuginales</taxon>
        <taxon>Albuginaceae</taxon>
        <taxon>Albugo</taxon>
    </lineage>
</organism>
<accession>F0WDU7</accession>
<evidence type="ECO:0000256" key="1">
    <source>
        <dbReference type="SAM" id="MobiDB-lite"/>
    </source>
</evidence>
<gene>
    <name evidence="2" type="primary">AlNc14C69G4815</name>
    <name evidence="2" type="ORF">ALNC14_055170</name>
</gene>
<feature type="region of interest" description="Disordered" evidence="1">
    <location>
        <begin position="112"/>
        <end position="159"/>
    </location>
</feature>
<sequence>MKNLQMMQERDGKSRLDCLIRDFMNILDDQDMENFDEKEPKLCIKCLLYALRPPVLQDTVRSELKRQSNRKYKTNMPEFVAWLKSQVVEFDKFDPALMSMTNLSGAGRINNVLPHPKRSKNTEATGGRHTYSNLGNRNGIEKDQNKVFNGEETQDKENV</sequence>
<reference evidence="2" key="1">
    <citation type="journal article" date="2011" name="PLoS Biol.">
        <title>Gene gain and loss during evolution of obligate parasitism in the white rust pathogen of Arabidopsis thaliana.</title>
        <authorList>
            <person name="Kemen E."/>
            <person name="Gardiner A."/>
            <person name="Schultz-Larsen T."/>
            <person name="Kemen A.C."/>
            <person name="Balmuth A.L."/>
            <person name="Robert-Seilaniantz A."/>
            <person name="Bailey K."/>
            <person name="Holub E."/>
            <person name="Studholme D.J."/>
            <person name="Maclean D."/>
            <person name="Jones J.D."/>
        </authorList>
    </citation>
    <scope>NUCLEOTIDE SEQUENCE</scope>
</reference>
<proteinExistence type="predicted"/>
<name>F0WDU7_9STRA</name>
<evidence type="ECO:0000313" key="2">
    <source>
        <dbReference type="EMBL" id="CCA19374.1"/>
    </source>
</evidence>
<dbReference type="HOGENOM" id="CLU_1663901_0_0_1"/>